<organism evidence="1 2">
    <name type="scientific">Sorangium cellulosum</name>
    <name type="common">Polyangium cellulosum</name>
    <dbReference type="NCBI Taxonomy" id="56"/>
    <lineage>
        <taxon>Bacteria</taxon>
        <taxon>Pseudomonadati</taxon>
        <taxon>Myxococcota</taxon>
        <taxon>Polyangia</taxon>
        <taxon>Polyangiales</taxon>
        <taxon>Polyangiaceae</taxon>
        <taxon>Sorangium</taxon>
    </lineage>
</organism>
<name>A0A2L0F1N1_SORCE</name>
<evidence type="ECO:0000313" key="1">
    <source>
        <dbReference type="EMBL" id="AUX45474.1"/>
    </source>
</evidence>
<protein>
    <submittedName>
        <fullName evidence="1">Uncharacterized protein</fullName>
    </submittedName>
</protein>
<sequence>MAADTVLAGGEIEAALQVEDLQHEPLRQQVFWEARSGPIEEVLVGARAADRDQKHP</sequence>
<dbReference type="Proteomes" id="UP000238348">
    <property type="component" value="Chromosome"/>
</dbReference>
<dbReference type="AlphaFoldDB" id="A0A2L0F1N1"/>
<reference evidence="1 2" key="1">
    <citation type="submission" date="2015-09" db="EMBL/GenBank/DDBJ databases">
        <title>Sorangium comparison.</title>
        <authorList>
            <person name="Zaburannyi N."/>
            <person name="Bunk B."/>
            <person name="Overmann J."/>
            <person name="Mueller R."/>
        </authorList>
    </citation>
    <scope>NUCLEOTIDE SEQUENCE [LARGE SCALE GENOMIC DNA]</scope>
    <source>
        <strain evidence="1 2">So ce26</strain>
    </source>
</reference>
<evidence type="ECO:0000313" key="2">
    <source>
        <dbReference type="Proteomes" id="UP000238348"/>
    </source>
</evidence>
<proteinExistence type="predicted"/>
<dbReference type="RefSeq" id="WP_159397604.1">
    <property type="nucleotide sequence ID" value="NZ_CP012673.1"/>
</dbReference>
<dbReference type="EMBL" id="CP012673">
    <property type="protein sequence ID" value="AUX45474.1"/>
    <property type="molecule type" value="Genomic_DNA"/>
</dbReference>
<gene>
    <name evidence="1" type="ORF">SOCE26_069650</name>
</gene>
<accession>A0A2L0F1N1</accession>